<protein>
    <submittedName>
        <fullName evidence="3">Glycosyltransferase family 4 protein</fullName>
    </submittedName>
</protein>
<dbReference type="Pfam" id="PF13439">
    <property type="entry name" value="Glyco_transf_4"/>
    <property type="match status" value="1"/>
</dbReference>
<keyword evidence="4" id="KW-1185">Reference proteome</keyword>
<feature type="domain" description="Glycosyl transferase family 1" evidence="1">
    <location>
        <begin position="147"/>
        <end position="309"/>
    </location>
</feature>
<dbReference type="AlphaFoldDB" id="A0A926ENE6"/>
<sequence length="357" mass="41089">MKSHADMVEGHGVLSAYKEQVRLVKEGLSKQFTVTENHKGGGDITHYHTVNFGYFLTLPLAKMRGKTVGYVHFLPETIEDSLKLSPIAKKVFYQYLITFYKSMDRLVTVNPIFIDKLAAYGIPKEKISYIPNYVSEKEFYPLSQQRKKELRQEWGLCPDKFTVICTGQLQTRKGVLDFAQIANRLPEMQFLWAGGFSFGKMTDGYEEISRLLKSPPPNLVFPGMVPREKMNEIYNIGDVMFLPSYGELFPMTILEAMSCNTPILLRDIDVYPKILMDFYLKASDNQGFENCLRRMKDDPDYYKAAKEAAHRGHMFYNASHVLSMWEEFYTCLIQETRHSEKSLPAHCKAVREKGISA</sequence>
<organism evidence="3 4">
    <name type="scientific">Youxingia wuxianensis</name>
    <dbReference type="NCBI Taxonomy" id="2763678"/>
    <lineage>
        <taxon>Bacteria</taxon>
        <taxon>Bacillati</taxon>
        <taxon>Bacillota</taxon>
        <taxon>Clostridia</taxon>
        <taxon>Eubacteriales</taxon>
        <taxon>Oscillospiraceae</taxon>
        <taxon>Youxingia</taxon>
    </lineage>
</organism>
<dbReference type="Pfam" id="PF00534">
    <property type="entry name" value="Glycos_transf_1"/>
    <property type="match status" value="1"/>
</dbReference>
<dbReference type="Gene3D" id="3.40.50.2000">
    <property type="entry name" value="Glycogen Phosphorylase B"/>
    <property type="match status" value="2"/>
</dbReference>
<dbReference type="EMBL" id="JACRTD010000006">
    <property type="protein sequence ID" value="MBC8585806.1"/>
    <property type="molecule type" value="Genomic_DNA"/>
</dbReference>
<evidence type="ECO:0000313" key="3">
    <source>
        <dbReference type="EMBL" id="MBC8585806.1"/>
    </source>
</evidence>
<dbReference type="InterPro" id="IPR028098">
    <property type="entry name" value="Glyco_trans_4-like_N"/>
</dbReference>
<evidence type="ECO:0000313" key="4">
    <source>
        <dbReference type="Proteomes" id="UP000623678"/>
    </source>
</evidence>
<dbReference type="InterPro" id="IPR001296">
    <property type="entry name" value="Glyco_trans_1"/>
</dbReference>
<accession>A0A926ENE6</accession>
<dbReference type="SUPFAM" id="SSF53756">
    <property type="entry name" value="UDP-Glycosyltransferase/glycogen phosphorylase"/>
    <property type="match status" value="1"/>
</dbReference>
<feature type="domain" description="Glycosyltransferase subfamily 4-like N-terminal" evidence="2">
    <location>
        <begin position="43"/>
        <end position="134"/>
    </location>
</feature>
<dbReference type="PANTHER" id="PTHR45947">
    <property type="entry name" value="SULFOQUINOVOSYL TRANSFERASE SQD2"/>
    <property type="match status" value="1"/>
</dbReference>
<proteinExistence type="predicted"/>
<evidence type="ECO:0000259" key="1">
    <source>
        <dbReference type="Pfam" id="PF00534"/>
    </source>
</evidence>
<comment type="caution">
    <text evidence="3">The sequence shown here is derived from an EMBL/GenBank/DDBJ whole genome shotgun (WGS) entry which is preliminary data.</text>
</comment>
<name>A0A926ENE6_9FIRM</name>
<evidence type="ECO:0000259" key="2">
    <source>
        <dbReference type="Pfam" id="PF13439"/>
    </source>
</evidence>
<dbReference type="GO" id="GO:0016757">
    <property type="term" value="F:glycosyltransferase activity"/>
    <property type="evidence" value="ECO:0007669"/>
    <property type="project" value="InterPro"/>
</dbReference>
<gene>
    <name evidence="3" type="ORF">H8705_09435</name>
</gene>
<dbReference type="PANTHER" id="PTHR45947:SF3">
    <property type="entry name" value="SULFOQUINOVOSYL TRANSFERASE SQD2"/>
    <property type="match status" value="1"/>
</dbReference>
<dbReference type="InterPro" id="IPR050194">
    <property type="entry name" value="Glycosyltransferase_grp1"/>
</dbReference>
<reference evidence="3" key="1">
    <citation type="submission" date="2020-08" db="EMBL/GenBank/DDBJ databases">
        <title>Genome public.</title>
        <authorList>
            <person name="Liu C."/>
            <person name="Sun Q."/>
        </authorList>
    </citation>
    <scope>NUCLEOTIDE SEQUENCE</scope>
    <source>
        <strain evidence="3">NSJ-64</strain>
    </source>
</reference>
<dbReference type="CDD" id="cd03801">
    <property type="entry name" value="GT4_PimA-like"/>
    <property type="match status" value="1"/>
</dbReference>
<dbReference type="Proteomes" id="UP000623678">
    <property type="component" value="Unassembled WGS sequence"/>
</dbReference>